<sequence>MTRSIALCAALALVAPPVAAQHRGAPPPLLEQGPGTFAALSEIVALLTADPATDWSHVDIPALADHLADMDRVFSLAEVRSTQTPEGAVFDVTGTGPVVGSIQRMATAHGITVGPGWTWAVTRLADGARVTVTGPDPVQVRALGFRGLLAMGDHHRTHHLALATGHNPHGH</sequence>
<proteinExistence type="predicted"/>
<dbReference type="Proteomes" id="UP000199110">
    <property type="component" value="Unassembled WGS sequence"/>
</dbReference>
<evidence type="ECO:0000313" key="2">
    <source>
        <dbReference type="EMBL" id="SFJ80772.1"/>
    </source>
</evidence>
<dbReference type="OrthoDB" id="1524152at2"/>
<feature type="chain" id="PRO_5011687517" evidence="1">
    <location>
        <begin position="21"/>
        <end position="171"/>
    </location>
</feature>
<feature type="signal peptide" evidence="1">
    <location>
        <begin position="1"/>
        <end position="20"/>
    </location>
</feature>
<gene>
    <name evidence="2" type="ORF">SAMN04488095_3721</name>
</gene>
<dbReference type="AlphaFoldDB" id="A0A1I3UCY4"/>
<keyword evidence="3" id="KW-1185">Reference proteome</keyword>
<keyword evidence="1" id="KW-0732">Signal</keyword>
<dbReference type="EMBL" id="FORA01000007">
    <property type="protein sequence ID" value="SFJ80772.1"/>
    <property type="molecule type" value="Genomic_DNA"/>
</dbReference>
<organism evidence="2 3">
    <name type="scientific">Jannaschia pohangensis</name>
    <dbReference type="NCBI Taxonomy" id="390807"/>
    <lineage>
        <taxon>Bacteria</taxon>
        <taxon>Pseudomonadati</taxon>
        <taxon>Pseudomonadota</taxon>
        <taxon>Alphaproteobacteria</taxon>
        <taxon>Rhodobacterales</taxon>
        <taxon>Roseobacteraceae</taxon>
        <taxon>Jannaschia</taxon>
    </lineage>
</organism>
<reference evidence="2 3" key="1">
    <citation type="submission" date="2016-10" db="EMBL/GenBank/DDBJ databases">
        <authorList>
            <person name="de Groot N.N."/>
        </authorList>
    </citation>
    <scope>NUCLEOTIDE SEQUENCE [LARGE SCALE GENOMIC DNA]</scope>
    <source>
        <strain evidence="2 3">DSM 19073</strain>
    </source>
</reference>
<dbReference type="STRING" id="390807.SAMN04488095_3721"/>
<accession>A0A1I3UCY4</accession>
<evidence type="ECO:0000256" key="1">
    <source>
        <dbReference type="SAM" id="SignalP"/>
    </source>
</evidence>
<evidence type="ECO:0000313" key="3">
    <source>
        <dbReference type="Proteomes" id="UP000199110"/>
    </source>
</evidence>
<protein>
    <submittedName>
        <fullName evidence="2">Uncharacterized protein</fullName>
    </submittedName>
</protein>
<name>A0A1I3UCY4_9RHOB</name>
<dbReference type="RefSeq" id="WP_092784605.1">
    <property type="nucleotide sequence ID" value="NZ_FORA01000007.1"/>
</dbReference>